<feature type="compositionally biased region" description="Basic and acidic residues" evidence="1">
    <location>
        <begin position="1"/>
        <end position="12"/>
    </location>
</feature>
<name>A0ABQ8CKQ0_BRANA</name>
<accession>A0ABQ8CKQ0</accession>
<feature type="region of interest" description="Disordered" evidence="1">
    <location>
        <begin position="1"/>
        <end position="38"/>
    </location>
</feature>
<evidence type="ECO:0000313" key="3">
    <source>
        <dbReference type="Proteomes" id="UP000824890"/>
    </source>
</evidence>
<organism evidence="2 3">
    <name type="scientific">Brassica napus</name>
    <name type="common">Rape</name>
    <dbReference type="NCBI Taxonomy" id="3708"/>
    <lineage>
        <taxon>Eukaryota</taxon>
        <taxon>Viridiplantae</taxon>
        <taxon>Streptophyta</taxon>
        <taxon>Embryophyta</taxon>
        <taxon>Tracheophyta</taxon>
        <taxon>Spermatophyta</taxon>
        <taxon>Magnoliopsida</taxon>
        <taxon>eudicotyledons</taxon>
        <taxon>Gunneridae</taxon>
        <taxon>Pentapetalae</taxon>
        <taxon>rosids</taxon>
        <taxon>malvids</taxon>
        <taxon>Brassicales</taxon>
        <taxon>Brassicaceae</taxon>
        <taxon>Brassiceae</taxon>
        <taxon>Brassica</taxon>
    </lineage>
</organism>
<sequence length="307" mass="33898">MFGEMHPPDLKMLETNSGVRGSGGSFGGKAQASSSNTTECTLQVEAVEASFGLNSQTAERVQGSKDKDSGADVDAVCRVNPASAEKKKICALGTVVENGCKKWAHVEAAEDVVCRVNPDNMHQQNSSGENKRGDVEDEDEDEDEDDEDYDYNEDEDDDEDEDEDDGGNEDKDDVGNEDTKEDDEDYDYDYNGWHEFVGNGCERDEDDDFDGCPPKGGRGVRSSRNDYERSGVTKVRSQGSGRGQLSRATGRFSSSKQHCNMRHYEDNTDQVRDFVCTSRMVDFPYTKDSDIGGSVDVVHVTPPKDRN</sequence>
<proteinExistence type="predicted"/>
<keyword evidence="3" id="KW-1185">Reference proteome</keyword>
<comment type="caution">
    <text evidence="2">The sequence shown here is derived from an EMBL/GenBank/DDBJ whole genome shotgun (WGS) entry which is preliminary data.</text>
</comment>
<feature type="region of interest" description="Disordered" evidence="1">
    <location>
        <begin position="287"/>
        <end position="307"/>
    </location>
</feature>
<evidence type="ECO:0000313" key="2">
    <source>
        <dbReference type="EMBL" id="KAH0917637.1"/>
    </source>
</evidence>
<feature type="compositionally biased region" description="Acidic residues" evidence="1">
    <location>
        <begin position="135"/>
        <end position="172"/>
    </location>
</feature>
<dbReference type="Proteomes" id="UP000824890">
    <property type="component" value="Unassembled WGS sequence"/>
</dbReference>
<reference evidence="2 3" key="1">
    <citation type="submission" date="2021-05" db="EMBL/GenBank/DDBJ databases">
        <title>Genome Assembly of Synthetic Allotetraploid Brassica napus Reveals Homoeologous Exchanges between Subgenomes.</title>
        <authorList>
            <person name="Davis J.T."/>
        </authorList>
    </citation>
    <scope>NUCLEOTIDE SEQUENCE [LARGE SCALE GENOMIC DNA]</scope>
    <source>
        <strain evidence="3">cv. Da-Ae</strain>
        <tissue evidence="2">Seedling</tissue>
    </source>
</reference>
<feature type="region of interest" description="Disordered" evidence="1">
    <location>
        <begin position="118"/>
        <end position="257"/>
    </location>
</feature>
<evidence type="ECO:0000256" key="1">
    <source>
        <dbReference type="SAM" id="MobiDB-lite"/>
    </source>
</evidence>
<feature type="compositionally biased region" description="Acidic residues" evidence="1">
    <location>
        <begin position="179"/>
        <end position="188"/>
    </location>
</feature>
<gene>
    <name evidence="2" type="ORF">HID58_025297</name>
</gene>
<protein>
    <submittedName>
        <fullName evidence="2">Uncharacterized protein</fullName>
    </submittedName>
</protein>
<dbReference type="EMBL" id="JAGKQM010000007">
    <property type="protein sequence ID" value="KAH0917637.1"/>
    <property type="molecule type" value="Genomic_DNA"/>
</dbReference>